<reference evidence="4 5" key="1">
    <citation type="submission" date="2013-03" db="EMBL/GenBank/DDBJ databases">
        <title>The Genome Sequence of Phialophora europaea CBS 101466.</title>
        <authorList>
            <consortium name="The Broad Institute Genomics Platform"/>
            <person name="Cuomo C."/>
            <person name="de Hoog S."/>
            <person name="Gorbushina A."/>
            <person name="Walker B."/>
            <person name="Young S.K."/>
            <person name="Zeng Q."/>
            <person name="Gargeya S."/>
            <person name="Fitzgerald M."/>
            <person name="Haas B."/>
            <person name="Abouelleil A."/>
            <person name="Allen A.W."/>
            <person name="Alvarado L."/>
            <person name="Arachchi H.M."/>
            <person name="Berlin A.M."/>
            <person name="Chapman S.B."/>
            <person name="Gainer-Dewar J."/>
            <person name="Goldberg J."/>
            <person name="Griggs A."/>
            <person name="Gujja S."/>
            <person name="Hansen M."/>
            <person name="Howarth C."/>
            <person name="Imamovic A."/>
            <person name="Ireland A."/>
            <person name="Larimer J."/>
            <person name="McCowan C."/>
            <person name="Murphy C."/>
            <person name="Pearson M."/>
            <person name="Poon T.W."/>
            <person name="Priest M."/>
            <person name="Roberts A."/>
            <person name="Saif S."/>
            <person name="Shea T."/>
            <person name="Sisk P."/>
            <person name="Sykes S."/>
            <person name="Wortman J."/>
            <person name="Nusbaum C."/>
            <person name="Birren B."/>
        </authorList>
    </citation>
    <scope>NUCLEOTIDE SEQUENCE [LARGE SCALE GENOMIC DNA]</scope>
    <source>
        <strain evidence="4 5">CBS 101466</strain>
    </source>
</reference>
<proteinExistence type="inferred from homology"/>
<dbReference type="GeneID" id="19970291"/>
<sequence length="317" mass="34914">MAAAKTQQLFSSHNLKHNVTKTESGSEVHSYTSDLGPDTPVLTLIHGYPQSAYEWRYLVPLLQEKVSLFVPELPGYGISTSQSANDKRAIGTTLLNTLGAVFGKNRKVILGGHDRGARICHRLAVDAANYPLQILGVVMLDIVPTLVQWQAFSNPRTVSGYFHWPMLANVEIATQMITAFGGGKWAKNANERIAGPSDIGKARVVADGALDVYAELFDKEETIRYSCEDYRAGAQEDVTEQQADQKAGRKINIPTLVMFSKSKLGSTMDCAAVWKDWIAEGVDYQGIAVGEERGHYLPEEAYETVRDAMVKFIDKVT</sequence>
<keyword evidence="5" id="KW-1185">Reference proteome</keyword>
<evidence type="ECO:0000313" key="4">
    <source>
        <dbReference type="EMBL" id="ETN41019.1"/>
    </source>
</evidence>
<gene>
    <name evidence="4" type="ORF">HMPREF1541_02952</name>
</gene>
<evidence type="ECO:0000313" key="5">
    <source>
        <dbReference type="Proteomes" id="UP000030752"/>
    </source>
</evidence>
<dbReference type="PRINTS" id="PR00412">
    <property type="entry name" value="EPOXHYDRLASE"/>
</dbReference>
<dbReference type="VEuPathDB" id="FungiDB:HMPREF1541_02952"/>
<evidence type="ECO:0000256" key="1">
    <source>
        <dbReference type="ARBA" id="ARBA00022801"/>
    </source>
</evidence>
<evidence type="ECO:0000259" key="3">
    <source>
        <dbReference type="Pfam" id="PF00561"/>
    </source>
</evidence>
<accession>W2RZB8</accession>
<dbReference type="Proteomes" id="UP000030752">
    <property type="component" value="Unassembled WGS sequence"/>
</dbReference>
<dbReference type="InParanoid" id="W2RZB8"/>
<dbReference type="HOGENOM" id="CLU_020336_7_1_1"/>
<dbReference type="InterPro" id="IPR029058">
    <property type="entry name" value="AB_hydrolase_fold"/>
</dbReference>
<dbReference type="AlphaFoldDB" id="W2RZB8"/>
<name>W2RZB8_CYPE1</name>
<dbReference type="STRING" id="1220924.W2RZB8"/>
<organism evidence="4 5">
    <name type="scientific">Cyphellophora europaea (strain CBS 101466)</name>
    <name type="common">Phialophora europaea</name>
    <dbReference type="NCBI Taxonomy" id="1220924"/>
    <lineage>
        <taxon>Eukaryota</taxon>
        <taxon>Fungi</taxon>
        <taxon>Dikarya</taxon>
        <taxon>Ascomycota</taxon>
        <taxon>Pezizomycotina</taxon>
        <taxon>Eurotiomycetes</taxon>
        <taxon>Chaetothyriomycetidae</taxon>
        <taxon>Chaetothyriales</taxon>
        <taxon>Cyphellophoraceae</taxon>
        <taxon>Cyphellophora</taxon>
    </lineage>
</organism>
<evidence type="ECO:0000256" key="2">
    <source>
        <dbReference type="ARBA" id="ARBA00038334"/>
    </source>
</evidence>
<dbReference type="InterPro" id="IPR000073">
    <property type="entry name" value="AB_hydrolase_1"/>
</dbReference>
<dbReference type="eggNOG" id="ENOG502S6U1">
    <property type="taxonomic scope" value="Eukaryota"/>
</dbReference>
<comment type="similarity">
    <text evidence="2">Belongs to the AB hydrolase superfamily. Epoxide hydrolase family.</text>
</comment>
<dbReference type="PANTHER" id="PTHR43329">
    <property type="entry name" value="EPOXIDE HYDROLASE"/>
    <property type="match status" value="1"/>
</dbReference>
<dbReference type="SUPFAM" id="SSF53474">
    <property type="entry name" value="alpha/beta-Hydrolases"/>
    <property type="match status" value="1"/>
</dbReference>
<dbReference type="GO" id="GO:0016787">
    <property type="term" value="F:hydrolase activity"/>
    <property type="evidence" value="ECO:0007669"/>
    <property type="project" value="UniProtKB-KW"/>
</dbReference>
<dbReference type="EMBL" id="KB822719">
    <property type="protein sequence ID" value="ETN41019.1"/>
    <property type="molecule type" value="Genomic_DNA"/>
</dbReference>
<feature type="domain" description="AB hydrolase-1" evidence="3">
    <location>
        <begin position="40"/>
        <end position="153"/>
    </location>
</feature>
<protein>
    <recommendedName>
        <fullName evidence="3">AB hydrolase-1 domain-containing protein</fullName>
    </recommendedName>
</protein>
<dbReference type="RefSeq" id="XP_008715528.1">
    <property type="nucleotide sequence ID" value="XM_008717306.1"/>
</dbReference>
<dbReference type="OrthoDB" id="284184at2759"/>
<dbReference type="Gene3D" id="3.40.50.1820">
    <property type="entry name" value="alpha/beta hydrolase"/>
    <property type="match status" value="1"/>
</dbReference>
<keyword evidence="1" id="KW-0378">Hydrolase</keyword>
<dbReference type="InterPro" id="IPR000639">
    <property type="entry name" value="Epox_hydrolase-like"/>
</dbReference>
<dbReference type="Pfam" id="PF00561">
    <property type="entry name" value="Abhydrolase_1"/>
    <property type="match status" value="1"/>
</dbReference>